<dbReference type="InterPro" id="IPR004358">
    <property type="entry name" value="Sig_transdc_His_kin-like_C"/>
</dbReference>
<keyword evidence="9" id="KW-0812">Transmembrane</keyword>
<dbReference type="PANTHER" id="PTHR43547">
    <property type="entry name" value="TWO-COMPONENT HISTIDINE KINASE"/>
    <property type="match status" value="1"/>
</dbReference>
<keyword evidence="9" id="KW-0472">Membrane</keyword>
<reference evidence="14" key="2">
    <citation type="journal article" date="2020" name="Antonie Van Leeuwenhoek">
        <title>Labilibaculum antarcticum sp. nov., a novel facultative anaerobic, psychrotorelant bacterium isolated from marine sediment of Antarctica.</title>
        <authorList>
            <person name="Watanabe M."/>
            <person name="Kojima H."/>
            <person name="Fukui M."/>
        </authorList>
    </citation>
    <scope>NUCLEOTIDE SEQUENCE [LARGE SCALE GENOMIC DNA]</scope>
    <source>
        <strain evidence="14">SPP2</strain>
    </source>
</reference>
<dbReference type="InterPro" id="IPR001789">
    <property type="entry name" value="Sig_transdc_resp-reg_receiver"/>
</dbReference>
<dbReference type="Pfam" id="PF07495">
    <property type="entry name" value="Y_Y_Y"/>
    <property type="match status" value="1"/>
</dbReference>
<evidence type="ECO:0000256" key="2">
    <source>
        <dbReference type="ARBA" id="ARBA00012438"/>
    </source>
</evidence>
<dbReference type="GO" id="GO:0000155">
    <property type="term" value="F:phosphorelay sensor kinase activity"/>
    <property type="evidence" value="ECO:0007669"/>
    <property type="project" value="InterPro"/>
</dbReference>
<keyword evidence="4" id="KW-0808">Transferase</keyword>
<keyword evidence="9" id="KW-1133">Transmembrane helix</keyword>
<evidence type="ECO:0000256" key="7">
    <source>
        <dbReference type="ARBA" id="ARBA00023163"/>
    </source>
</evidence>
<comment type="catalytic activity">
    <reaction evidence="1">
        <text>ATP + protein L-histidine = ADP + protein N-phospho-L-histidine.</text>
        <dbReference type="EC" id="2.7.13.3"/>
    </reaction>
</comment>
<dbReference type="GO" id="GO:0003700">
    <property type="term" value="F:DNA-binding transcription factor activity"/>
    <property type="evidence" value="ECO:0007669"/>
    <property type="project" value="InterPro"/>
</dbReference>
<feature type="domain" description="Histidine kinase" evidence="11">
    <location>
        <begin position="860"/>
        <end position="1077"/>
    </location>
</feature>
<dbReference type="Pfam" id="PF07494">
    <property type="entry name" value="Reg_prop"/>
    <property type="match status" value="2"/>
</dbReference>
<dbReference type="RefSeq" id="WP_096428026.1">
    <property type="nucleotide sequence ID" value="NZ_AP018042.1"/>
</dbReference>
<dbReference type="SUPFAM" id="SSF63829">
    <property type="entry name" value="Calcium-dependent phosphotriesterase"/>
    <property type="match status" value="2"/>
</dbReference>
<evidence type="ECO:0000256" key="9">
    <source>
        <dbReference type="SAM" id="Phobius"/>
    </source>
</evidence>
<dbReference type="PRINTS" id="PR00344">
    <property type="entry name" value="BCTRLSENSOR"/>
</dbReference>
<dbReference type="SUPFAM" id="SSF52172">
    <property type="entry name" value="CheY-like"/>
    <property type="match status" value="1"/>
</dbReference>
<protein>
    <recommendedName>
        <fullName evidence="2">histidine kinase</fullName>
        <ecNumber evidence="2">2.7.13.3</ecNumber>
    </recommendedName>
</protein>
<keyword evidence="7" id="KW-0804">Transcription</keyword>
<evidence type="ECO:0000256" key="8">
    <source>
        <dbReference type="PROSITE-ProRule" id="PRU00169"/>
    </source>
</evidence>
<keyword evidence="14" id="KW-1185">Reference proteome</keyword>
<dbReference type="PROSITE" id="PS50109">
    <property type="entry name" value="HIS_KIN"/>
    <property type="match status" value="1"/>
</dbReference>
<dbReference type="Gene3D" id="2.60.40.10">
    <property type="entry name" value="Immunoglobulins"/>
    <property type="match status" value="1"/>
</dbReference>
<keyword evidence="5" id="KW-0418">Kinase</keyword>
<dbReference type="Pfam" id="PF00072">
    <property type="entry name" value="Response_reg"/>
    <property type="match status" value="1"/>
</dbReference>
<dbReference type="InterPro" id="IPR015943">
    <property type="entry name" value="WD40/YVTN_repeat-like_dom_sf"/>
</dbReference>
<dbReference type="InterPro" id="IPR005467">
    <property type="entry name" value="His_kinase_dom"/>
</dbReference>
<dbReference type="Pfam" id="PF12833">
    <property type="entry name" value="HTH_18"/>
    <property type="match status" value="1"/>
</dbReference>
<dbReference type="Pfam" id="PF02518">
    <property type="entry name" value="HATPase_c"/>
    <property type="match status" value="1"/>
</dbReference>
<dbReference type="Pfam" id="PF00512">
    <property type="entry name" value="HisKA"/>
    <property type="match status" value="1"/>
</dbReference>
<dbReference type="InterPro" id="IPR013783">
    <property type="entry name" value="Ig-like_fold"/>
</dbReference>
<feature type="modified residue" description="4-aspartylphosphate" evidence="8">
    <location>
        <position position="1171"/>
    </location>
</feature>
<dbReference type="KEGG" id="mbas:ALGA_0704"/>
<sequence length="1376" mass="157557">MSNKICVLIILLIFTLTESFGLVKKLESSQQLTISEGLAHNGVTCILEDSRGYLWFGTYEGLNRYDGYELEIFKNTLDQDLLASNRVRSIAEDSKGNLWIGTDEGITIYNYSQEQFKNIFTNKLFNKGVRGPIVRDILINKENGIVVCATEGDGVLIFNDDTSFAQQYLPPYNDSDVNVEFYDGTELDKSNYLFATSNGPMHLNLETKEMSPVLENELTFNYSITKIDLNTVLFTLDDGFALVDYRKGNEGFSFEFKGVYLKSEQFKTASIDKSGNLWLGTLSDGIIYLDDLDLLQDNKEYKISRFNAGKSTLRSSCFAPNTNSGCWFGTFNEGLFQFDLDINPFGKFNTEMNYKFGLSSNLVTHFSVLDDHRVFVIATRGGIALFNVTENKFEPLPFHLSEEERLQITSVFVDSKKNIWMRKADAGGLFRVKKGSKTVQKVIDGIIDEGIVIRSFSEDKKGNIWVGAFDNVYKICLESDGTVDDIILLNDHPFFKKNKLSLIRFVYVDPVFNFIWLGADSDGLFRIQTKGDGGLEDLTIKQYVKDKNNKLSISGNFVTSVIRLPNNDLWVGTEGGGICKVINSNTEPEFIAFSEKNGLSNNAVKNILYDDEYNLWITTNVGLNKFDTKDFRFRKFSLVDGLPFEDFWFASCKLPNGVMMQSGLDGFCYYNPKDLPDKEDLPVLEFGDFKLYNNLVLPGDTVEGRILLDRRLNELEEIELNYDENVFSIEVKSLHFSTPDNHFIKYQLLPVNNEWVEVSSDQRNIYYSGLQAGEYELNVMVSNSIKQWTEPRRLKIIITPPFWETTPAYISYVLLLILIVYLVMFYVLRFQSLNHNLQIEKLEKDNVKEVNLAKLRFFSNISHEIKTPITLISGPVDLLLERFKNNSDVKEKLELVQRQSKKISKLVDQVHDFQKSDANQLKIHYSTFGFQSFLSDLLSDFEFMANNSNKKLQVTFDCPNVYVTVDKDKLEKILNNLLNNSFKFTEQGDTIQVEYTCVDRNLILKVTDTGRGITEDDLPFVFERFYQSKLKHSEYTGGSGIGLAFTKRLVEMHYGSISAESELNKGTTITVRLPIIDENVSDDIKVREKEILAIEKEHDEAVSISNRDHLSEIKIGGDFSDSTIFLAEDNDDMRSFVSASLSKFFKVESFSNGQECLKAMEEQWPDIVISDILMPELNGLELCKHIKSDIKTSHIPVILLTACATIEDQIKGIKEGADAYIKKPFDMQHLVARTEFLLQNRKQLRQRYQIDFPLTLDKNKDKGNDAVFLEKLYELMAKNLDNQELDLDSFAKELYLNRTHFYQKVKALTDQTPFELLKVYRLKKAAEFLVQNQLSVNEVYLMTGFKSRTHFSKLFKEKYNVTPGKFAAESSKKYLD</sequence>
<evidence type="ECO:0000256" key="1">
    <source>
        <dbReference type="ARBA" id="ARBA00000085"/>
    </source>
</evidence>
<dbReference type="InterPro" id="IPR011110">
    <property type="entry name" value="Reg_prop"/>
</dbReference>
<dbReference type="GO" id="GO:0043565">
    <property type="term" value="F:sequence-specific DNA binding"/>
    <property type="evidence" value="ECO:0007669"/>
    <property type="project" value="InterPro"/>
</dbReference>
<dbReference type="EC" id="2.7.13.3" evidence="2"/>
<proteinExistence type="predicted"/>
<organism evidence="13 14">
    <name type="scientific">Labilibaculum antarcticum</name>
    <dbReference type="NCBI Taxonomy" id="1717717"/>
    <lineage>
        <taxon>Bacteria</taxon>
        <taxon>Pseudomonadati</taxon>
        <taxon>Bacteroidota</taxon>
        <taxon>Bacteroidia</taxon>
        <taxon>Marinilabiliales</taxon>
        <taxon>Marinifilaceae</taxon>
        <taxon>Labilibaculum</taxon>
    </lineage>
</organism>
<dbReference type="OrthoDB" id="9809670at2"/>
<dbReference type="SUPFAM" id="SSF47384">
    <property type="entry name" value="Homodimeric domain of signal transducing histidine kinase"/>
    <property type="match status" value="1"/>
</dbReference>
<dbReference type="Gene3D" id="2.130.10.10">
    <property type="entry name" value="YVTN repeat-like/Quinoprotein amine dehydrogenase"/>
    <property type="match status" value="3"/>
</dbReference>
<feature type="transmembrane region" description="Helical" evidence="9">
    <location>
        <begin position="809"/>
        <end position="828"/>
    </location>
</feature>
<dbReference type="InterPro" id="IPR036890">
    <property type="entry name" value="HATPase_C_sf"/>
</dbReference>
<keyword evidence="3 8" id="KW-0597">Phosphoprotein</keyword>
<feature type="domain" description="Response regulatory" evidence="12">
    <location>
        <begin position="1123"/>
        <end position="1238"/>
    </location>
</feature>
<dbReference type="InterPro" id="IPR011006">
    <property type="entry name" value="CheY-like_superfamily"/>
</dbReference>
<dbReference type="Gene3D" id="3.30.565.10">
    <property type="entry name" value="Histidine kinase-like ATPase, C-terminal domain"/>
    <property type="match status" value="1"/>
</dbReference>
<dbReference type="InterPro" id="IPR003661">
    <property type="entry name" value="HisK_dim/P_dom"/>
</dbReference>
<reference evidence="13 14" key="1">
    <citation type="journal article" date="2018" name="Mar. Genomics">
        <title>Complete genome sequence of Marinifilaceae bacterium strain SPP2, isolated from the Antarctic marine sediment.</title>
        <authorList>
            <person name="Watanabe M."/>
            <person name="Kojima H."/>
            <person name="Fukui M."/>
        </authorList>
    </citation>
    <scope>NUCLEOTIDE SEQUENCE [LARGE SCALE GENOMIC DNA]</scope>
    <source>
        <strain evidence="13 14">SPP2</strain>
    </source>
</reference>
<dbReference type="InterPro" id="IPR011123">
    <property type="entry name" value="Y_Y_Y"/>
</dbReference>
<dbReference type="InterPro" id="IPR018060">
    <property type="entry name" value="HTH_AraC"/>
</dbReference>
<name>A0A1Y1CG86_9BACT</name>
<accession>A0A1Y1CG86</accession>
<keyword evidence="6" id="KW-0805">Transcription regulation</keyword>
<dbReference type="PROSITE" id="PS50110">
    <property type="entry name" value="RESPONSE_REGULATORY"/>
    <property type="match status" value="1"/>
</dbReference>
<evidence type="ECO:0000256" key="4">
    <source>
        <dbReference type="ARBA" id="ARBA00022679"/>
    </source>
</evidence>
<dbReference type="PROSITE" id="PS01124">
    <property type="entry name" value="HTH_ARAC_FAMILY_2"/>
    <property type="match status" value="1"/>
</dbReference>
<dbReference type="SMART" id="SM00342">
    <property type="entry name" value="HTH_ARAC"/>
    <property type="match status" value="1"/>
</dbReference>
<dbReference type="Gene3D" id="1.10.10.60">
    <property type="entry name" value="Homeodomain-like"/>
    <property type="match status" value="1"/>
</dbReference>
<evidence type="ECO:0000259" key="11">
    <source>
        <dbReference type="PROSITE" id="PS50109"/>
    </source>
</evidence>
<dbReference type="SMART" id="SM00387">
    <property type="entry name" value="HATPase_c"/>
    <property type="match status" value="1"/>
</dbReference>
<dbReference type="Gene3D" id="1.10.287.130">
    <property type="match status" value="1"/>
</dbReference>
<dbReference type="SUPFAM" id="SSF55874">
    <property type="entry name" value="ATPase domain of HSP90 chaperone/DNA topoisomerase II/histidine kinase"/>
    <property type="match status" value="1"/>
</dbReference>
<dbReference type="SUPFAM" id="SSF46689">
    <property type="entry name" value="Homeodomain-like"/>
    <property type="match status" value="1"/>
</dbReference>
<feature type="domain" description="HTH araC/xylS-type" evidence="10">
    <location>
        <begin position="1270"/>
        <end position="1369"/>
    </location>
</feature>
<evidence type="ECO:0000256" key="5">
    <source>
        <dbReference type="ARBA" id="ARBA00022777"/>
    </source>
</evidence>
<dbReference type="Proteomes" id="UP000218267">
    <property type="component" value="Chromosome"/>
</dbReference>
<dbReference type="SMART" id="SM00448">
    <property type="entry name" value="REC"/>
    <property type="match status" value="1"/>
</dbReference>
<dbReference type="SMART" id="SM00388">
    <property type="entry name" value="HisKA"/>
    <property type="match status" value="1"/>
</dbReference>
<evidence type="ECO:0000259" key="12">
    <source>
        <dbReference type="PROSITE" id="PS50110"/>
    </source>
</evidence>
<evidence type="ECO:0000256" key="6">
    <source>
        <dbReference type="ARBA" id="ARBA00023015"/>
    </source>
</evidence>
<dbReference type="PANTHER" id="PTHR43547:SF2">
    <property type="entry name" value="HYBRID SIGNAL TRANSDUCTION HISTIDINE KINASE C"/>
    <property type="match status" value="1"/>
</dbReference>
<gene>
    <name evidence="13" type="ORF">ALGA_0704</name>
</gene>
<dbReference type="Gene3D" id="3.40.50.2300">
    <property type="match status" value="1"/>
</dbReference>
<dbReference type="CDD" id="cd00082">
    <property type="entry name" value="HisKA"/>
    <property type="match status" value="1"/>
</dbReference>
<dbReference type="SUPFAM" id="SSF101898">
    <property type="entry name" value="NHL repeat"/>
    <property type="match status" value="1"/>
</dbReference>
<evidence type="ECO:0000313" key="13">
    <source>
        <dbReference type="EMBL" id="BAX79093.1"/>
    </source>
</evidence>
<dbReference type="InterPro" id="IPR036097">
    <property type="entry name" value="HisK_dim/P_sf"/>
</dbReference>
<evidence type="ECO:0000313" key="14">
    <source>
        <dbReference type="Proteomes" id="UP000218267"/>
    </source>
</evidence>
<dbReference type="InterPro" id="IPR003594">
    <property type="entry name" value="HATPase_dom"/>
</dbReference>
<dbReference type="FunFam" id="3.30.565.10:FF:000006">
    <property type="entry name" value="Sensor histidine kinase WalK"/>
    <property type="match status" value="1"/>
</dbReference>
<dbReference type="EMBL" id="AP018042">
    <property type="protein sequence ID" value="BAX79093.1"/>
    <property type="molecule type" value="Genomic_DNA"/>
</dbReference>
<evidence type="ECO:0000256" key="3">
    <source>
        <dbReference type="ARBA" id="ARBA00022553"/>
    </source>
</evidence>
<dbReference type="InterPro" id="IPR009057">
    <property type="entry name" value="Homeodomain-like_sf"/>
</dbReference>
<evidence type="ECO:0000259" key="10">
    <source>
        <dbReference type="PROSITE" id="PS01124"/>
    </source>
</evidence>